<gene>
    <name evidence="1" type="ORF">L2E82_27677</name>
</gene>
<organism evidence="1 2">
    <name type="scientific">Cichorium intybus</name>
    <name type="common">Chicory</name>
    <dbReference type="NCBI Taxonomy" id="13427"/>
    <lineage>
        <taxon>Eukaryota</taxon>
        <taxon>Viridiplantae</taxon>
        <taxon>Streptophyta</taxon>
        <taxon>Embryophyta</taxon>
        <taxon>Tracheophyta</taxon>
        <taxon>Spermatophyta</taxon>
        <taxon>Magnoliopsida</taxon>
        <taxon>eudicotyledons</taxon>
        <taxon>Gunneridae</taxon>
        <taxon>Pentapetalae</taxon>
        <taxon>asterids</taxon>
        <taxon>campanulids</taxon>
        <taxon>Asterales</taxon>
        <taxon>Asteraceae</taxon>
        <taxon>Cichorioideae</taxon>
        <taxon>Cichorieae</taxon>
        <taxon>Cichoriinae</taxon>
        <taxon>Cichorium</taxon>
    </lineage>
</organism>
<sequence>MLQTCNAILVNFSLDEFLITNGFFNLQWISYRSLIITCSFKEAKLFSEVVGLQQQKSDSGVVFPAVLFPNPNASKPVQLTDAIKANKPWLDSLLHRSGAILFRGFPVSTASDFNDVVVSSGYDDFSYGAGGSGTRTKVCDRVYTANEAPPDQMIGFHHELSHASEFPSKLFFFCEIEPGSGGETCIVLSHVIYEKMKRKHPELVEQMEEKGLIYNRVIGKEFDPSSPVGRGWKGTFMTDDKSVAEERATKLGMKLEWMGDDVKVIIGPKPSFRYNESRQEKTWFNGLAISYGGLRDKLNNDPTKAVVFGDGKPLPPDDVHDLLKMLDEECVALQWRTGDVLLLDNMAVLHARLPLLAPPRRILASFCK</sequence>
<evidence type="ECO:0000313" key="2">
    <source>
        <dbReference type="Proteomes" id="UP001055811"/>
    </source>
</evidence>
<reference evidence="2" key="1">
    <citation type="journal article" date="2022" name="Mol. Ecol. Resour.">
        <title>The genomes of chicory, endive, great burdock and yacon provide insights into Asteraceae palaeo-polyploidization history and plant inulin production.</title>
        <authorList>
            <person name="Fan W."/>
            <person name="Wang S."/>
            <person name="Wang H."/>
            <person name="Wang A."/>
            <person name="Jiang F."/>
            <person name="Liu H."/>
            <person name="Zhao H."/>
            <person name="Xu D."/>
            <person name="Zhang Y."/>
        </authorList>
    </citation>
    <scope>NUCLEOTIDE SEQUENCE [LARGE SCALE GENOMIC DNA]</scope>
    <source>
        <strain evidence="2">cv. Punajuju</strain>
    </source>
</reference>
<name>A0ACB9CU88_CICIN</name>
<dbReference type="Proteomes" id="UP001055811">
    <property type="component" value="Linkage Group LG05"/>
</dbReference>
<accession>A0ACB9CU88</accession>
<proteinExistence type="predicted"/>
<protein>
    <submittedName>
        <fullName evidence="1">Uncharacterized protein</fullName>
    </submittedName>
</protein>
<comment type="caution">
    <text evidence="1">The sequence shown here is derived from an EMBL/GenBank/DDBJ whole genome shotgun (WGS) entry which is preliminary data.</text>
</comment>
<evidence type="ECO:0000313" key="1">
    <source>
        <dbReference type="EMBL" id="KAI3737667.1"/>
    </source>
</evidence>
<keyword evidence="2" id="KW-1185">Reference proteome</keyword>
<reference evidence="1 2" key="2">
    <citation type="journal article" date="2022" name="Mol. Ecol. Resour.">
        <title>The genomes of chicory, endive, great burdock and yacon provide insights into Asteraceae paleo-polyploidization history and plant inulin production.</title>
        <authorList>
            <person name="Fan W."/>
            <person name="Wang S."/>
            <person name="Wang H."/>
            <person name="Wang A."/>
            <person name="Jiang F."/>
            <person name="Liu H."/>
            <person name="Zhao H."/>
            <person name="Xu D."/>
            <person name="Zhang Y."/>
        </authorList>
    </citation>
    <scope>NUCLEOTIDE SEQUENCE [LARGE SCALE GENOMIC DNA]</scope>
    <source>
        <strain evidence="2">cv. Punajuju</strain>
        <tissue evidence="1">Leaves</tissue>
    </source>
</reference>
<dbReference type="EMBL" id="CM042013">
    <property type="protein sequence ID" value="KAI3737667.1"/>
    <property type="molecule type" value="Genomic_DNA"/>
</dbReference>